<proteinExistence type="predicted"/>
<reference evidence="1" key="1">
    <citation type="submission" date="2023-04" db="EMBL/GenBank/DDBJ databases">
        <title>Draft Genome sequencing of Naganishia species isolated from polar environments using Oxford Nanopore Technology.</title>
        <authorList>
            <person name="Leo P."/>
            <person name="Venkateswaran K."/>
        </authorList>
    </citation>
    <scope>NUCLEOTIDE SEQUENCE</scope>
    <source>
        <strain evidence="1">MNA-CCFEE 5262</strain>
    </source>
</reference>
<dbReference type="EMBL" id="JASBWS010000004">
    <property type="protein sequence ID" value="KAJ9116096.1"/>
    <property type="molecule type" value="Genomic_DNA"/>
</dbReference>
<name>A0ACC2WZ62_9TREE</name>
<protein>
    <submittedName>
        <fullName evidence="1">Uncharacterized protein</fullName>
    </submittedName>
</protein>
<sequence>MSRFVRPSKYRHTFANQPRKEYCYEGVKPSGSAWDTDLIKSNGKFIAINWQVSGGGAFAILPSPSPFHAPTTPSGQTPFTTKLPDLIPLVRGHSAPVLDTAWAPHSASQSVLVSAGEDSRICLWDFQDAEDKFSGWQEDGWVCPEDWTVPVARLGEGNGASAHGGRKVGQVAWNGTAEGVLASAGSDHVVKIWDVKKESSPVLSLTGHKDTIQSIAWNYTGNLLATTCRDKKIRIFDPRAGAEPIKVADGHGGIKGSRVVWLGDRDRIVTTGFSKMSDRQMMLWDTGSLTNLKTEIIDSSSGVIMPFYAEGNDVLILAGKGYYEYADDELHYLSEFKSSDPQRGFTLAPRHALEVSQHEIARGYKLTTGMVEPLAFVVPRKAEGFQADIFPPAPSMEAALTADEWISGKTSPPKVIDLKTKAITSYDGPKTTSQPASSTPPAAKEEPKPAPVKQTSITEKTGKLPDLRDLEIKQDDPDSDEEITEAKKRAPSTGGFDDDEDFVDVKPVEKAEEETASAVKAEEPVKSELKEQAAPVSKDEPASPAAPDQSSAKELDDIKRQLTEATARAGRLEEENKTLKEQIEKAKKLAAELVRL</sequence>
<gene>
    <name evidence="1" type="ORF">QFC20_000769</name>
</gene>
<comment type="caution">
    <text evidence="1">The sequence shown here is derived from an EMBL/GenBank/DDBJ whole genome shotgun (WGS) entry which is preliminary data.</text>
</comment>
<evidence type="ECO:0000313" key="2">
    <source>
        <dbReference type="Proteomes" id="UP001230649"/>
    </source>
</evidence>
<accession>A0ACC2WZ62</accession>
<evidence type="ECO:0000313" key="1">
    <source>
        <dbReference type="EMBL" id="KAJ9116096.1"/>
    </source>
</evidence>
<dbReference type="Proteomes" id="UP001230649">
    <property type="component" value="Unassembled WGS sequence"/>
</dbReference>
<organism evidence="1 2">
    <name type="scientific">Naganishia adeliensis</name>
    <dbReference type="NCBI Taxonomy" id="92952"/>
    <lineage>
        <taxon>Eukaryota</taxon>
        <taxon>Fungi</taxon>
        <taxon>Dikarya</taxon>
        <taxon>Basidiomycota</taxon>
        <taxon>Agaricomycotina</taxon>
        <taxon>Tremellomycetes</taxon>
        <taxon>Filobasidiales</taxon>
        <taxon>Filobasidiaceae</taxon>
        <taxon>Naganishia</taxon>
    </lineage>
</organism>
<keyword evidence="2" id="KW-1185">Reference proteome</keyword>